<comment type="caution">
    <text evidence="2">The sequence shown here is derived from an EMBL/GenBank/DDBJ whole genome shotgun (WGS) entry which is preliminary data.</text>
</comment>
<dbReference type="Gene3D" id="3.40.50.300">
    <property type="entry name" value="P-loop containing nucleotide triphosphate hydrolases"/>
    <property type="match status" value="1"/>
</dbReference>
<name>A0ABS5IVW6_9BACT</name>
<dbReference type="EMBL" id="JAGTXB010000003">
    <property type="protein sequence ID" value="MBS0027112.1"/>
    <property type="molecule type" value="Genomic_DNA"/>
</dbReference>
<feature type="coiled-coil region" evidence="1">
    <location>
        <begin position="5"/>
        <end position="32"/>
    </location>
</feature>
<organism evidence="2 3">
    <name type="scientific">Chitinophaga hostae</name>
    <dbReference type="NCBI Taxonomy" id="2831022"/>
    <lineage>
        <taxon>Bacteria</taxon>
        <taxon>Pseudomonadati</taxon>
        <taxon>Bacteroidota</taxon>
        <taxon>Chitinophagia</taxon>
        <taxon>Chitinophagales</taxon>
        <taxon>Chitinophagaceae</taxon>
        <taxon>Chitinophaga</taxon>
    </lineage>
</organism>
<dbReference type="Pfam" id="PF13481">
    <property type="entry name" value="AAA_25"/>
    <property type="match status" value="1"/>
</dbReference>
<evidence type="ECO:0000313" key="3">
    <source>
        <dbReference type="Proteomes" id="UP000676386"/>
    </source>
</evidence>
<gene>
    <name evidence="2" type="ORF">KE626_07305</name>
</gene>
<accession>A0ABS5IVW6</accession>
<keyword evidence="1" id="KW-0175">Coiled coil</keyword>
<dbReference type="RefSeq" id="WP_211972224.1">
    <property type="nucleotide sequence ID" value="NZ_JAGTXB010000003.1"/>
</dbReference>
<dbReference type="Proteomes" id="UP000676386">
    <property type="component" value="Unassembled WGS sequence"/>
</dbReference>
<reference evidence="2 3" key="1">
    <citation type="submission" date="2021-04" db="EMBL/GenBank/DDBJ databases">
        <title>Chitinophaga sp. nov., isolated from the rhizosphere soil.</title>
        <authorList>
            <person name="He S."/>
        </authorList>
    </citation>
    <scope>NUCLEOTIDE SEQUENCE [LARGE SCALE GENOMIC DNA]</scope>
    <source>
        <strain evidence="2 3">2R12</strain>
    </source>
</reference>
<sequence>MNNIDQTIAEELKLLERNVEQVKKAARSNIAQPPALMYINGEPLFRPFTINAIQGKEGSHKSRLAEIISTAALAVDNAVSSPGGNQLNIVANPDIPCHVLYVDTERNTQDEFPTTIQALNANAGHRKFTISSRFTPVPLLNVSRQNRLAVLQMFVENLRKKVPNLHMLVVLDVSTDCIDDFNSSASANRIHDWMNVMRTQFDMTFLLLIHENPGGSSDKARGHVGTELTFKASTQLQIRRVDVQEDKEVFQLVFKKMRFKRRYAPIYVAYSDEYETLVQVEYDDAKESKPGKEDSAVGNDLHTALAEAFKVKREYSRNELAEAVAKKLGGKFNENTIKRKLGELAGEAQFILNINGGGRFAMEKRGRETFYLFQPTVHQESDSTTVAN</sequence>
<evidence type="ECO:0000313" key="2">
    <source>
        <dbReference type="EMBL" id="MBS0027112.1"/>
    </source>
</evidence>
<evidence type="ECO:0000256" key="1">
    <source>
        <dbReference type="SAM" id="Coils"/>
    </source>
</evidence>
<dbReference type="InterPro" id="IPR027417">
    <property type="entry name" value="P-loop_NTPase"/>
</dbReference>
<proteinExistence type="predicted"/>
<keyword evidence="3" id="KW-1185">Reference proteome</keyword>
<protein>
    <submittedName>
        <fullName evidence="2">AAA family ATPase</fullName>
    </submittedName>
</protein>